<protein>
    <submittedName>
        <fullName evidence="2">Uncharacterized protein</fullName>
    </submittedName>
</protein>
<dbReference type="OrthoDB" id="3627144at2759"/>
<reference evidence="2 3" key="2">
    <citation type="journal article" date="2012" name="PLoS Pathog.">
        <title>Diverse lifestyles and strategies of plant pathogenesis encoded in the genomes of eighteen Dothideomycetes fungi.</title>
        <authorList>
            <person name="Ohm R.A."/>
            <person name="Feau N."/>
            <person name="Henrissat B."/>
            <person name="Schoch C.L."/>
            <person name="Horwitz B.A."/>
            <person name="Barry K.W."/>
            <person name="Condon B.J."/>
            <person name="Copeland A.C."/>
            <person name="Dhillon B."/>
            <person name="Glaser F."/>
            <person name="Hesse C.N."/>
            <person name="Kosti I."/>
            <person name="LaButti K."/>
            <person name="Lindquist E.A."/>
            <person name="Lucas S."/>
            <person name="Salamov A.A."/>
            <person name="Bradshaw R.E."/>
            <person name="Ciuffetti L."/>
            <person name="Hamelin R.C."/>
            <person name="Kema G.H.J."/>
            <person name="Lawrence C."/>
            <person name="Scott J.A."/>
            <person name="Spatafora J.W."/>
            <person name="Turgeon B.G."/>
            <person name="de Wit P.J.G.M."/>
            <person name="Zhong S."/>
            <person name="Goodwin S.B."/>
            <person name="Grigoriev I.V."/>
        </authorList>
    </citation>
    <scope>NUCLEOTIDE SEQUENCE [LARGE SCALE GENOMIC DNA]</scope>
    <source>
        <strain evidence="3">NZE10 / CBS 128990</strain>
    </source>
</reference>
<proteinExistence type="predicted"/>
<dbReference type="InterPro" id="IPR014710">
    <property type="entry name" value="RmlC-like_jellyroll"/>
</dbReference>
<keyword evidence="3" id="KW-1185">Reference proteome</keyword>
<organism evidence="2 3">
    <name type="scientific">Dothistroma septosporum (strain NZE10 / CBS 128990)</name>
    <name type="common">Red band needle blight fungus</name>
    <name type="synonym">Mycosphaerella pini</name>
    <dbReference type="NCBI Taxonomy" id="675120"/>
    <lineage>
        <taxon>Eukaryota</taxon>
        <taxon>Fungi</taxon>
        <taxon>Dikarya</taxon>
        <taxon>Ascomycota</taxon>
        <taxon>Pezizomycotina</taxon>
        <taxon>Dothideomycetes</taxon>
        <taxon>Dothideomycetidae</taxon>
        <taxon>Mycosphaerellales</taxon>
        <taxon>Mycosphaerellaceae</taxon>
        <taxon>Dothistroma</taxon>
    </lineage>
</organism>
<dbReference type="AlphaFoldDB" id="N1PT76"/>
<dbReference type="SUPFAM" id="SSF51182">
    <property type="entry name" value="RmlC-like cupins"/>
    <property type="match status" value="1"/>
</dbReference>
<feature type="region of interest" description="Disordered" evidence="1">
    <location>
        <begin position="1"/>
        <end position="23"/>
    </location>
</feature>
<dbReference type="eggNOG" id="ENOG502TEDZ">
    <property type="taxonomic scope" value="Eukaryota"/>
</dbReference>
<name>N1PT76_DOTSN</name>
<dbReference type="InterPro" id="IPR011051">
    <property type="entry name" value="RmlC_Cupin_sf"/>
</dbReference>
<evidence type="ECO:0000313" key="2">
    <source>
        <dbReference type="EMBL" id="EME46148.1"/>
    </source>
</evidence>
<dbReference type="HOGENOM" id="CLU_2223208_0_0_1"/>
<dbReference type="CDD" id="cd02208">
    <property type="entry name" value="cupin_RmlC-like"/>
    <property type="match status" value="1"/>
</dbReference>
<dbReference type="Proteomes" id="UP000016933">
    <property type="component" value="Unassembled WGS sequence"/>
</dbReference>
<reference evidence="3" key="1">
    <citation type="journal article" date="2012" name="PLoS Genet.">
        <title>The genomes of the fungal plant pathogens Cladosporium fulvum and Dothistroma septosporum reveal adaptation to different hosts and lifestyles but also signatures of common ancestry.</title>
        <authorList>
            <person name="de Wit P.J.G.M."/>
            <person name="van der Burgt A."/>
            <person name="Oekmen B."/>
            <person name="Stergiopoulos I."/>
            <person name="Abd-Elsalam K.A."/>
            <person name="Aerts A.L."/>
            <person name="Bahkali A.H."/>
            <person name="Beenen H.G."/>
            <person name="Chettri P."/>
            <person name="Cox M.P."/>
            <person name="Datema E."/>
            <person name="de Vries R.P."/>
            <person name="Dhillon B."/>
            <person name="Ganley A.R."/>
            <person name="Griffiths S.A."/>
            <person name="Guo Y."/>
            <person name="Hamelin R.C."/>
            <person name="Henrissat B."/>
            <person name="Kabir M.S."/>
            <person name="Jashni M.K."/>
            <person name="Kema G."/>
            <person name="Klaubauf S."/>
            <person name="Lapidus A."/>
            <person name="Levasseur A."/>
            <person name="Lindquist E."/>
            <person name="Mehrabi R."/>
            <person name="Ohm R.A."/>
            <person name="Owen T.J."/>
            <person name="Salamov A."/>
            <person name="Schwelm A."/>
            <person name="Schijlen E."/>
            <person name="Sun H."/>
            <person name="van den Burg H.A."/>
            <person name="van Ham R.C.H.J."/>
            <person name="Zhang S."/>
            <person name="Goodwin S.B."/>
            <person name="Grigoriev I.V."/>
            <person name="Collemare J."/>
            <person name="Bradshaw R.E."/>
        </authorList>
    </citation>
    <scope>NUCLEOTIDE SEQUENCE [LARGE SCALE GENOMIC DNA]</scope>
    <source>
        <strain evidence="3">NZE10 / CBS 128990</strain>
    </source>
</reference>
<dbReference type="Gene3D" id="2.60.120.10">
    <property type="entry name" value="Jelly Rolls"/>
    <property type="match status" value="1"/>
</dbReference>
<evidence type="ECO:0000256" key="1">
    <source>
        <dbReference type="SAM" id="MobiDB-lite"/>
    </source>
</evidence>
<gene>
    <name evidence="2" type="ORF">DOTSEDRAFT_22253</name>
</gene>
<dbReference type="EMBL" id="KB446537">
    <property type="protein sequence ID" value="EME46148.1"/>
    <property type="molecule type" value="Genomic_DNA"/>
</dbReference>
<evidence type="ECO:0000313" key="3">
    <source>
        <dbReference type="Proteomes" id="UP000016933"/>
    </source>
</evidence>
<accession>N1PT76</accession>
<sequence>MDQGDDIPPGIRDESRRTLKNPVAGDKGTVLKYSYETNGQYPEAIVDYVPGGGPPVHFHRTYDERLTAMEGDLMIQIGNNEIRHIKVGEVVMLSAGTLHRFSAGLK</sequence>